<evidence type="ECO:0000256" key="9">
    <source>
        <dbReference type="SAM" id="Coils"/>
    </source>
</evidence>
<dbReference type="OrthoDB" id="1410009at2759"/>
<dbReference type="CDD" id="cd00167">
    <property type="entry name" value="SANT"/>
    <property type="match status" value="1"/>
</dbReference>
<dbReference type="InterPro" id="IPR047240">
    <property type="entry name" value="SANT_CDC5L_II"/>
</dbReference>
<evidence type="ECO:0000313" key="13">
    <source>
        <dbReference type="EMBL" id="ABN65167.2"/>
    </source>
</evidence>
<dbReference type="eggNOG" id="KOG0050">
    <property type="taxonomic scope" value="Eukaryota"/>
</dbReference>
<evidence type="ECO:0000256" key="3">
    <source>
        <dbReference type="ARBA" id="ARBA00022728"/>
    </source>
</evidence>
<keyword evidence="5" id="KW-0238">DNA-binding</keyword>
<dbReference type="CDD" id="cd11659">
    <property type="entry name" value="SANT_CDC5_II"/>
    <property type="match status" value="1"/>
</dbReference>
<dbReference type="SUPFAM" id="SSF46689">
    <property type="entry name" value="Homeodomain-like"/>
    <property type="match status" value="1"/>
</dbReference>
<dbReference type="GeneID" id="4837521"/>
<keyword evidence="7" id="KW-0539">Nucleus</keyword>
<dbReference type="GO" id="GO:0071014">
    <property type="term" value="C:post-mRNA release spliceosomal complex"/>
    <property type="evidence" value="ECO:0007669"/>
    <property type="project" value="EnsemblFungi"/>
</dbReference>
<dbReference type="GO" id="GO:0000974">
    <property type="term" value="C:Prp19 complex"/>
    <property type="evidence" value="ECO:0007669"/>
    <property type="project" value="EnsemblFungi"/>
</dbReference>
<evidence type="ECO:0000313" key="14">
    <source>
        <dbReference type="Proteomes" id="UP000002258"/>
    </source>
</evidence>
<feature type="region of interest" description="Disordered" evidence="10">
    <location>
        <begin position="464"/>
        <end position="485"/>
    </location>
</feature>
<dbReference type="RefSeq" id="XP_001383196.2">
    <property type="nucleotide sequence ID" value="XM_001383159.1"/>
</dbReference>
<evidence type="ECO:0000259" key="11">
    <source>
        <dbReference type="PROSITE" id="PS50090"/>
    </source>
</evidence>
<evidence type="ECO:0000259" key="12">
    <source>
        <dbReference type="PROSITE" id="PS51294"/>
    </source>
</evidence>
<feature type="compositionally biased region" description="Basic and acidic residues" evidence="10">
    <location>
        <begin position="271"/>
        <end position="288"/>
    </location>
</feature>
<organism evidence="13 14">
    <name type="scientific">Scheffersomyces stipitis (strain ATCC 58785 / CBS 6054 / NBRC 10063 / NRRL Y-11545)</name>
    <name type="common">Yeast</name>
    <name type="synonym">Pichia stipitis</name>
    <dbReference type="NCBI Taxonomy" id="322104"/>
    <lineage>
        <taxon>Eukaryota</taxon>
        <taxon>Fungi</taxon>
        <taxon>Dikarya</taxon>
        <taxon>Ascomycota</taxon>
        <taxon>Saccharomycotina</taxon>
        <taxon>Pichiomycetes</taxon>
        <taxon>Debaryomycetaceae</taxon>
        <taxon>Scheffersomyces</taxon>
    </lineage>
</organism>
<sequence>MPPLYVKGGVWTNVEDEILKAAVSKYGLNQWSRVASLLTKKSAKQAKARWNEWLNPAIDKTEWTLEEDEKLLNLAKLLPNQWRTIAPIVGRTATHCVERYQKLLDAAANEGEVDEEVNELALAGAGIESMAATGPSVGELNINPESKPAKPDNVDMDDEEREMLSEAKARLANTQGKKAKRKARDRMLEESRRIALLQKRRELKAAGINVSLDSKNKKKRKEFDYNADIPHEHVPQAGLYDTTEEDKKNDYDKVGFNRQIAKDGMSFQEVDDTHKRDKERQSREAARESKKHKMGLESALEVLNENERENLKKRKLELPAPIPSEASYQTSVVVDEDSNVRIKNKARELIARQAIPSTLIVQQEDNKEDLRTSADVSVKREPTQKEKLRATAQLKKATIEFIRSKFRALPRPHSSSGIILPSFDVNEETINLNVENEGIGNNDVDQGERLHNLRILQQIDEEKAKSRRSQAIQRDLPIPNPSKLRTPDLKQVSEIEKLVLAEFSSLIKSDYRKYVDQSFRAPLVEDLEEEILTKVNEEIQKELKDRKVPKVEIKKLELELDSSFETAEQVIMKLHEYRRKCSENEDKLNSKLNMKAYEEEEERLNNDLYEVYSQLYNTSLELTEVEKLLEAEEDAIDRRTKRLNELVGPLAQVEAEARERVRELYLKR</sequence>
<feature type="domain" description="Myb-like" evidence="11">
    <location>
        <begin position="7"/>
        <end position="54"/>
    </location>
</feature>
<evidence type="ECO:0000256" key="7">
    <source>
        <dbReference type="ARBA" id="ARBA00023242"/>
    </source>
</evidence>
<dbReference type="HOGENOM" id="CLU_009082_2_0_1"/>
<comment type="similarity">
    <text evidence="1">Belongs to the CEF1 family.</text>
</comment>
<evidence type="ECO:0000256" key="4">
    <source>
        <dbReference type="ARBA" id="ARBA00022737"/>
    </source>
</evidence>
<dbReference type="EMBL" id="CP000496">
    <property type="protein sequence ID" value="ABN65167.2"/>
    <property type="molecule type" value="Genomic_DNA"/>
</dbReference>
<evidence type="ECO:0000256" key="6">
    <source>
        <dbReference type="ARBA" id="ARBA00023187"/>
    </source>
</evidence>
<dbReference type="Proteomes" id="UP000002258">
    <property type="component" value="Chromosome 2"/>
</dbReference>
<name>A3LQ91_PICST</name>
<dbReference type="InterPro" id="IPR047242">
    <property type="entry name" value="CDC5L/Cef1"/>
</dbReference>
<dbReference type="InterPro" id="IPR017930">
    <property type="entry name" value="Myb_dom"/>
</dbReference>
<protein>
    <recommendedName>
        <fullName evidence="8">Pre-mRNA-splicing factor CEF1</fullName>
    </recommendedName>
</protein>
<dbReference type="Gene3D" id="1.10.10.60">
    <property type="entry name" value="Homeodomain-like"/>
    <property type="match status" value="2"/>
</dbReference>
<keyword evidence="9" id="KW-0175">Coiled coil</keyword>
<dbReference type="FunFam" id="1.10.10.60:FF:000021">
    <property type="entry name" value="CDC5 cell division cycle 5-like"/>
    <property type="match status" value="1"/>
</dbReference>
<dbReference type="GO" id="GO:0045292">
    <property type="term" value="P:mRNA cis splicing, via spliceosome"/>
    <property type="evidence" value="ECO:0007669"/>
    <property type="project" value="EnsemblFungi"/>
</dbReference>
<evidence type="ECO:0000256" key="2">
    <source>
        <dbReference type="ARBA" id="ARBA00022664"/>
    </source>
</evidence>
<dbReference type="OMA" id="KQVKARW"/>
<dbReference type="KEGG" id="pic:PICST_35246"/>
<dbReference type="InParanoid" id="A3LQ91"/>
<dbReference type="AlphaFoldDB" id="A3LQ91"/>
<feature type="domain" description="HTH myb-type" evidence="12">
    <location>
        <begin position="1"/>
        <end position="58"/>
    </location>
</feature>
<dbReference type="InterPro" id="IPR009057">
    <property type="entry name" value="Homeodomain-like_sf"/>
</dbReference>
<reference evidence="13 14" key="1">
    <citation type="journal article" date="2007" name="Nat. Biotechnol.">
        <title>Genome sequence of the lignocellulose-bioconverting and xylose-fermenting yeast Pichia stipitis.</title>
        <authorList>
            <person name="Jeffries T.W."/>
            <person name="Grigoriev I.V."/>
            <person name="Grimwood J."/>
            <person name="Laplaza J.M."/>
            <person name="Aerts A."/>
            <person name="Salamov A."/>
            <person name="Schmutz J."/>
            <person name="Lindquist E."/>
            <person name="Dehal P."/>
            <person name="Shapiro H."/>
            <person name="Jin Y.S."/>
            <person name="Passoth V."/>
            <person name="Richardson P.M."/>
        </authorList>
    </citation>
    <scope>NUCLEOTIDE SEQUENCE [LARGE SCALE GENOMIC DNA]</scope>
    <source>
        <strain evidence="14">ATCC 58785 / CBS 6054 / NBRC 10063 / NRRL Y-11545</strain>
    </source>
</reference>
<dbReference type="PANTHER" id="PTHR45885">
    <property type="entry name" value="CELL DIVISION CYCLE 5-LIKE PROTEIN"/>
    <property type="match status" value="1"/>
</dbReference>
<feature type="domain" description="Myb-like" evidence="11">
    <location>
        <begin position="55"/>
        <end position="104"/>
    </location>
</feature>
<dbReference type="GO" id="GO:0140602">
    <property type="term" value="C:nucleolar peripheral inclusion body"/>
    <property type="evidence" value="ECO:0007669"/>
    <property type="project" value="EnsemblFungi"/>
</dbReference>
<feature type="domain" description="HTH myb-type" evidence="12">
    <location>
        <begin position="60"/>
        <end position="108"/>
    </location>
</feature>
<evidence type="ECO:0000256" key="10">
    <source>
        <dbReference type="SAM" id="MobiDB-lite"/>
    </source>
</evidence>
<accession>A3LQ91</accession>
<gene>
    <name evidence="13" type="ORF">PICST_35246</name>
</gene>
<dbReference type="Pfam" id="PF00249">
    <property type="entry name" value="Myb_DNA-binding"/>
    <property type="match status" value="2"/>
</dbReference>
<dbReference type="PROSITE" id="PS50090">
    <property type="entry name" value="MYB_LIKE"/>
    <property type="match status" value="2"/>
</dbReference>
<evidence type="ECO:0000256" key="1">
    <source>
        <dbReference type="ARBA" id="ARBA00010506"/>
    </source>
</evidence>
<keyword evidence="3" id="KW-0747">Spliceosome</keyword>
<dbReference type="STRING" id="322104.A3LQ91"/>
<feature type="coiled-coil region" evidence="9">
    <location>
        <begin position="587"/>
        <end position="642"/>
    </location>
</feature>
<evidence type="ECO:0000256" key="8">
    <source>
        <dbReference type="ARBA" id="ARBA00034837"/>
    </source>
</evidence>
<dbReference type="FunCoup" id="A3LQ91">
    <property type="interactions" value="121"/>
</dbReference>
<proteinExistence type="inferred from homology"/>
<dbReference type="InterPro" id="IPR001005">
    <property type="entry name" value="SANT/Myb"/>
</dbReference>
<keyword evidence="4" id="KW-0677">Repeat</keyword>
<dbReference type="GO" id="GO:0005829">
    <property type="term" value="C:cytosol"/>
    <property type="evidence" value="ECO:0007669"/>
    <property type="project" value="EnsemblFungi"/>
</dbReference>
<dbReference type="GO" id="GO:0003677">
    <property type="term" value="F:DNA binding"/>
    <property type="evidence" value="ECO:0007669"/>
    <property type="project" value="UniProtKB-KW"/>
</dbReference>
<evidence type="ECO:0000256" key="5">
    <source>
        <dbReference type="ARBA" id="ARBA00023125"/>
    </source>
</evidence>
<dbReference type="SMART" id="SM00717">
    <property type="entry name" value="SANT"/>
    <property type="match status" value="2"/>
</dbReference>
<keyword evidence="6" id="KW-0508">mRNA splicing</keyword>
<dbReference type="PROSITE" id="PS51294">
    <property type="entry name" value="HTH_MYB"/>
    <property type="match status" value="2"/>
</dbReference>
<keyword evidence="2" id="KW-0507">mRNA processing</keyword>
<keyword evidence="14" id="KW-1185">Reference proteome</keyword>
<dbReference type="PANTHER" id="PTHR45885:SF1">
    <property type="entry name" value="CELL DIVISION CYCLE 5-LIKE PROTEIN"/>
    <property type="match status" value="1"/>
</dbReference>
<feature type="region of interest" description="Disordered" evidence="10">
    <location>
        <begin position="262"/>
        <end position="294"/>
    </location>
</feature>